<proteinExistence type="predicted"/>
<dbReference type="EMBL" id="AP018227">
    <property type="protein sequence ID" value="BAY81674.1"/>
    <property type="molecule type" value="Genomic_DNA"/>
</dbReference>
<gene>
    <name evidence="1" type="ORF">NIES267_11510</name>
</gene>
<reference evidence="1 2" key="1">
    <citation type="submission" date="2017-06" db="EMBL/GenBank/DDBJ databases">
        <title>Genome sequencing of cyanobaciteial culture collection at National Institute for Environmental Studies (NIES).</title>
        <authorList>
            <person name="Hirose Y."/>
            <person name="Shimura Y."/>
            <person name="Fujisawa T."/>
            <person name="Nakamura Y."/>
            <person name="Kawachi M."/>
        </authorList>
    </citation>
    <scope>NUCLEOTIDE SEQUENCE [LARGE SCALE GENOMIC DNA]</scope>
    <source>
        <strain evidence="1 2">NIES-267</strain>
    </source>
</reference>
<name>A0A1Z4LKF4_9CYAN</name>
<protein>
    <recommendedName>
        <fullName evidence="3">CobW/HypB/UreG nucleotide-binding domain-containing protein</fullName>
    </recommendedName>
</protein>
<dbReference type="Proteomes" id="UP000218418">
    <property type="component" value="Chromosome"/>
</dbReference>
<evidence type="ECO:0000313" key="1">
    <source>
        <dbReference type="EMBL" id="BAY81674.1"/>
    </source>
</evidence>
<accession>A0A1Z4LKF4</accession>
<dbReference type="OrthoDB" id="509864at2"/>
<evidence type="ECO:0008006" key="3">
    <source>
        <dbReference type="Google" id="ProtNLM"/>
    </source>
</evidence>
<sequence>MDEEKIIVVGGYVGCGKTSWIYQQIASKEKAFPRYNKKILYLKAGTGKAQIDQKKISIDFPTVKIFDDSGEADFLNELESADIAYIELGNNLGLRYIDQLLNDLPYFPIAILPPGCKRCRWHSWAKEILTGAAMKASINEVETLRIETTGKVICGDKLNEFWNQIICNTYGKVIRAKGIFHLEDGNIIYADFVYGVPCIDFLNLNLASYLHGEPKCFSGLEIVGYSLNQVALQQMVKNLYVTQYNVVNSSSGG</sequence>
<keyword evidence="2" id="KW-1185">Reference proteome</keyword>
<dbReference type="AlphaFoldDB" id="A0A1Z4LKF4"/>
<evidence type="ECO:0000313" key="2">
    <source>
        <dbReference type="Proteomes" id="UP000218418"/>
    </source>
</evidence>
<organism evidence="1 2">
    <name type="scientific">Calothrix parasitica NIES-267</name>
    <dbReference type="NCBI Taxonomy" id="1973488"/>
    <lineage>
        <taxon>Bacteria</taxon>
        <taxon>Bacillati</taxon>
        <taxon>Cyanobacteriota</taxon>
        <taxon>Cyanophyceae</taxon>
        <taxon>Nostocales</taxon>
        <taxon>Calotrichaceae</taxon>
        <taxon>Calothrix</taxon>
    </lineage>
</organism>